<dbReference type="Proteomes" id="UP000492821">
    <property type="component" value="Unassembled WGS sequence"/>
</dbReference>
<sequence length="139" mass="16320">MKLDRKKRDSQRQPLISFCNSTGRGSMMNTEGSAERSRMNHQVRRGHAEVNPKDPKKEGKTIKIRYDQVREFPVTQIPNLSVAYWNRSDDDGIDQLLIQWKAAYLNIAENDKHIEMLFRREAGWMRREAWLESANDVDT</sequence>
<accession>A0A7E4W9M0</accession>
<dbReference type="WBParaSite" id="Pan_g8662.t1">
    <property type="protein sequence ID" value="Pan_g8662.t1"/>
    <property type="gene ID" value="Pan_g8662"/>
</dbReference>
<name>A0A7E4W9M0_PANRE</name>
<evidence type="ECO:0000313" key="2">
    <source>
        <dbReference type="Proteomes" id="UP000492821"/>
    </source>
</evidence>
<feature type="compositionally biased region" description="Basic and acidic residues" evidence="1">
    <location>
        <begin position="1"/>
        <end position="11"/>
    </location>
</feature>
<feature type="compositionally biased region" description="Basic and acidic residues" evidence="1">
    <location>
        <begin position="46"/>
        <end position="58"/>
    </location>
</feature>
<proteinExistence type="predicted"/>
<protein>
    <submittedName>
        <fullName evidence="3">NIPSNAP domain-containing protein</fullName>
    </submittedName>
</protein>
<keyword evidence="2" id="KW-1185">Reference proteome</keyword>
<reference evidence="2" key="1">
    <citation type="journal article" date="2013" name="Genetics">
        <title>The draft genome and transcriptome of Panagrellus redivivus are shaped by the harsh demands of a free-living lifestyle.</title>
        <authorList>
            <person name="Srinivasan J."/>
            <person name="Dillman A.R."/>
            <person name="Macchietto M.G."/>
            <person name="Heikkinen L."/>
            <person name="Lakso M."/>
            <person name="Fracchia K.M."/>
            <person name="Antoshechkin I."/>
            <person name="Mortazavi A."/>
            <person name="Wong G."/>
            <person name="Sternberg P.W."/>
        </authorList>
    </citation>
    <scope>NUCLEOTIDE SEQUENCE [LARGE SCALE GENOMIC DNA]</scope>
    <source>
        <strain evidence="2">MT8872</strain>
    </source>
</reference>
<feature type="compositionally biased region" description="Polar residues" evidence="1">
    <location>
        <begin position="12"/>
        <end position="32"/>
    </location>
</feature>
<evidence type="ECO:0000313" key="3">
    <source>
        <dbReference type="WBParaSite" id="Pan_g8662.t1"/>
    </source>
</evidence>
<evidence type="ECO:0000256" key="1">
    <source>
        <dbReference type="SAM" id="MobiDB-lite"/>
    </source>
</evidence>
<dbReference type="AlphaFoldDB" id="A0A7E4W9M0"/>
<organism evidence="2 3">
    <name type="scientific">Panagrellus redivivus</name>
    <name type="common">Microworm</name>
    <dbReference type="NCBI Taxonomy" id="6233"/>
    <lineage>
        <taxon>Eukaryota</taxon>
        <taxon>Metazoa</taxon>
        <taxon>Ecdysozoa</taxon>
        <taxon>Nematoda</taxon>
        <taxon>Chromadorea</taxon>
        <taxon>Rhabditida</taxon>
        <taxon>Tylenchina</taxon>
        <taxon>Panagrolaimomorpha</taxon>
        <taxon>Panagrolaimoidea</taxon>
        <taxon>Panagrolaimidae</taxon>
        <taxon>Panagrellus</taxon>
    </lineage>
</organism>
<reference evidence="3" key="2">
    <citation type="submission" date="2020-10" db="UniProtKB">
        <authorList>
            <consortium name="WormBaseParasite"/>
        </authorList>
    </citation>
    <scope>IDENTIFICATION</scope>
</reference>
<feature type="region of interest" description="Disordered" evidence="1">
    <location>
        <begin position="1"/>
        <end position="58"/>
    </location>
</feature>